<feature type="region of interest" description="Disordered" evidence="1">
    <location>
        <begin position="75"/>
        <end position="119"/>
    </location>
</feature>
<dbReference type="AlphaFoldDB" id="A0AAU8MW46"/>
<dbReference type="Proteomes" id="UP001387215">
    <property type="component" value="Unassembled WGS sequence"/>
</dbReference>
<evidence type="ECO:0000313" key="5">
    <source>
        <dbReference type="Proteomes" id="UP001387215"/>
    </source>
</evidence>
<dbReference type="EMBL" id="JBANDL010000002">
    <property type="protein sequence ID" value="MEI2453076.1"/>
    <property type="molecule type" value="Genomic_DNA"/>
</dbReference>
<evidence type="ECO:0000256" key="1">
    <source>
        <dbReference type="SAM" id="MobiDB-lite"/>
    </source>
</evidence>
<accession>A0AAU8MW46</accession>
<name>A0AAU8MW46_9GAMM</name>
<dbReference type="EMBL" id="JBANDL010000003">
    <property type="protein sequence ID" value="MEI2457543.1"/>
    <property type="molecule type" value="Genomic_DNA"/>
</dbReference>
<dbReference type="Pfam" id="PF11994">
    <property type="entry name" value="DUF3489"/>
    <property type="match status" value="1"/>
</dbReference>
<dbReference type="EMBL" id="CP159925">
    <property type="protein sequence ID" value="XCO76493.1"/>
    <property type="molecule type" value="Genomic_DNA"/>
</dbReference>
<sequence>MSTIELSANQRSVLELALDTEGRIERYPASLLGGARTSVMRGLLRNELVEAHDAGYRLTAAGYAAIGANEPAGEDIASENAGAEPEADAGEGTEPSSDHALPEPAPAPAPAKPKRAARGDTKLATVVGMLMRPDGATIAEIMAKTDWQQHSVRGFLAGAVKKKGYTVTNTKEGQGERVYRIATEAPQADAGNTGPQADEEE</sequence>
<evidence type="ECO:0000313" key="2">
    <source>
        <dbReference type="EMBL" id="MEI2453076.1"/>
    </source>
</evidence>
<dbReference type="RefSeq" id="WP_336130497.1">
    <property type="nucleotide sequence ID" value="NZ_CP159925.1"/>
</dbReference>
<protein>
    <submittedName>
        <fullName evidence="4">DUF3489 domain-containing protein</fullName>
    </submittedName>
</protein>
<evidence type="ECO:0000313" key="3">
    <source>
        <dbReference type="EMBL" id="MEI2457543.1"/>
    </source>
</evidence>
<evidence type="ECO:0000313" key="4">
    <source>
        <dbReference type="EMBL" id="XCO76493.1"/>
    </source>
</evidence>
<reference evidence="4" key="2">
    <citation type="submission" date="2024-06" db="EMBL/GenBank/DDBJ databases">
        <authorList>
            <person name="Li S."/>
        </authorList>
    </citation>
    <scope>NUCLEOTIDE SEQUENCE</scope>
    <source>
        <strain evidence="4">SR10</strain>
    </source>
</reference>
<gene>
    <name evidence="4" type="ORF">ABU614_06825</name>
    <name evidence="2" type="ORF">V2J18_00135</name>
    <name evidence="3" type="ORF">V2J18_23065</name>
</gene>
<reference evidence="2 5" key="1">
    <citation type="submission" date="2024-02" db="EMBL/GenBank/DDBJ databases">
        <title>Lysobacter Genome Sequencing and Mining.</title>
        <authorList>
            <person name="Bierman J."/>
            <person name="Walker M.C."/>
        </authorList>
    </citation>
    <scope>NUCLEOTIDE SEQUENCE [LARGE SCALE GENOMIC DNA]</scope>
    <source>
        <strain evidence="2 5">PB6250</strain>
    </source>
</reference>
<keyword evidence="5" id="KW-1185">Reference proteome</keyword>
<organism evidence="4">
    <name type="scientific">Lysobacter firmicutimachus</name>
    <dbReference type="NCBI Taxonomy" id="1792846"/>
    <lineage>
        <taxon>Bacteria</taxon>
        <taxon>Pseudomonadati</taxon>
        <taxon>Pseudomonadota</taxon>
        <taxon>Gammaproteobacteria</taxon>
        <taxon>Lysobacterales</taxon>
        <taxon>Lysobacteraceae</taxon>
        <taxon>Lysobacter</taxon>
    </lineage>
</organism>
<proteinExistence type="predicted"/>
<dbReference type="InterPro" id="IPR021880">
    <property type="entry name" value="DUF3489"/>
</dbReference>